<dbReference type="Proteomes" id="UP001430584">
    <property type="component" value="Unassembled WGS sequence"/>
</dbReference>
<gene>
    <name evidence="3" type="ORF">SLS55_003491</name>
</gene>
<feature type="compositionally biased region" description="Low complexity" evidence="2">
    <location>
        <begin position="541"/>
        <end position="558"/>
    </location>
</feature>
<feature type="compositionally biased region" description="Gly residues" evidence="2">
    <location>
        <begin position="200"/>
        <end position="210"/>
    </location>
</feature>
<feature type="compositionally biased region" description="Polar residues" evidence="2">
    <location>
        <begin position="1"/>
        <end position="10"/>
    </location>
</feature>
<feature type="compositionally biased region" description="Polar residues" evidence="2">
    <location>
        <begin position="637"/>
        <end position="658"/>
    </location>
</feature>
<feature type="compositionally biased region" description="Pro residues" evidence="2">
    <location>
        <begin position="65"/>
        <end position="74"/>
    </location>
</feature>
<evidence type="ECO:0000313" key="4">
    <source>
        <dbReference type="Proteomes" id="UP001430584"/>
    </source>
</evidence>
<dbReference type="GeneID" id="92007576"/>
<feature type="compositionally biased region" description="Polar residues" evidence="2">
    <location>
        <begin position="602"/>
        <end position="612"/>
    </location>
</feature>
<feature type="region of interest" description="Disordered" evidence="2">
    <location>
        <begin position="1"/>
        <end position="133"/>
    </location>
</feature>
<keyword evidence="1" id="KW-0539">Nucleus</keyword>
<evidence type="ECO:0000256" key="2">
    <source>
        <dbReference type="SAM" id="MobiDB-lite"/>
    </source>
</evidence>
<feature type="compositionally biased region" description="Low complexity" evidence="2">
    <location>
        <begin position="676"/>
        <end position="688"/>
    </location>
</feature>
<comment type="caution">
    <text evidence="3">The sequence shown here is derived from an EMBL/GenBank/DDBJ whole genome shotgun (WGS) entry which is preliminary data.</text>
</comment>
<protein>
    <recommendedName>
        <fullName evidence="5">Zn(2)-C6 fungal-type domain-containing protein</fullName>
    </recommendedName>
</protein>
<evidence type="ECO:0000256" key="1">
    <source>
        <dbReference type="ARBA" id="ARBA00023242"/>
    </source>
</evidence>
<proteinExistence type="predicted"/>
<dbReference type="InterPro" id="IPR001138">
    <property type="entry name" value="Zn2Cys6_DnaBD"/>
</dbReference>
<dbReference type="EMBL" id="JAJVCZ030000003">
    <property type="protein sequence ID" value="KAL0262056.1"/>
    <property type="molecule type" value="Genomic_DNA"/>
</dbReference>
<feature type="compositionally biased region" description="Low complexity" evidence="2">
    <location>
        <begin position="92"/>
        <end position="101"/>
    </location>
</feature>
<reference evidence="3 4" key="1">
    <citation type="submission" date="2024-02" db="EMBL/GenBank/DDBJ databases">
        <title>De novo assembly and annotation of 12 fungi associated with fruit tree decline syndrome in Ontario, Canada.</title>
        <authorList>
            <person name="Sulman M."/>
            <person name="Ellouze W."/>
            <person name="Ilyukhin E."/>
        </authorList>
    </citation>
    <scope>NUCLEOTIDE SEQUENCE [LARGE SCALE GENOMIC DNA]</scope>
    <source>
        <strain evidence="3 4">FDS-637</strain>
    </source>
</reference>
<dbReference type="CDD" id="cd00067">
    <property type="entry name" value="GAL4"/>
    <property type="match status" value="1"/>
</dbReference>
<feature type="region of interest" description="Disordered" evidence="2">
    <location>
        <begin position="521"/>
        <end position="617"/>
    </location>
</feature>
<name>A0ABR3CQW0_9PEZI</name>
<feature type="compositionally biased region" description="Low complexity" evidence="2">
    <location>
        <begin position="38"/>
        <end position="49"/>
    </location>
</feature>
<accession>A0ABR3CQW0</accession>
<dbReference type="RefSeq" id="XP_066635085.1">
    <property type="nucleotide sequence ID" value="XM_066774966.1"/>
</dbReference>
<evidence type="ECO:0000313" key="3">
    <source>
        <dbReference type="EMBL" id="KAL0262056.1"/>
    </source>
</evidence>
<feature type="region of interest" description="Disordered" evidence="2">
    <location>
        <begin position="194"/>
        <end position="370"/>
    </location>
</feature>
<feature type="region of interest" description="Disordered" evidence="2">
    <location>
        <begin position="637"/>
        <end position="694"/>
    </location>
</feature>
<feature type="compositionally biased region" description="Low complexity" evidence="2">
    <location>
        <begin position="410"/>
        <end position="420"/>
    </location>
</feature>
<feature type="compositionally biased region" description="Low complexity" evidence="2">
    <location>
        <begin position="225"/>
        <end position="252"/>
    </location>
</feature>
<feature type="compositionally biased region" description="Basic residues" evidence="2">
    <location>
        <begin position="318"/>
        <end position="328"/>
    </location>
</feature>
<keyword evidence="4" id="KW-1185">Reference proteome</keyword>
<organism evidence="3 4">
    <name type="scientific">Diplodia seriata</name>
    <dbReference type="NCBI Taxonomy" id="420778"/>
    <lineage>
        <taxon>Eukaryota</taxon>
        <taxon>Fungi</taxon>
        <taxon>Dikarya</taxon>
        <taxon>Ascomycota</taxon>
        <taxon>Pezizomycotina</taxon>
        <taxon>Dothideomycetes</taxon>
        <taxon>Dothideomycetes incertae sedis</taxon>
        <taxon>Botryosphaeriales</taxon>
        <taxon>Botryosphaeriaceae</taxon>
        <taxon>Diplodia</taxon>
    </lineage>
</organism>
<evidence type="ECO:0008006" key="5">
    <source>
        <dbReference type="Google" id="ProtNLM"/>
    </source>
</evidence>
<sequence>MDANNHQQAQPGAPYYGMTQGGPEGSQTQEPLDAKVEQQQQDIPQPQWPMVNQPTYNPYAFGVPPHLPSQPHPEPQQGTGAPPHPYAPYGNQPYPQYFGPPMGFGGYPHSFAPQPPQQQQHDARAHSQPAQEQFQNTPLPAFEASHPQFHPGAPPQFQAGQHQQFQQNVPYPGYPPPQFNAGWNMPPSYYHQPFHFGQIQAGGGGGGGQAGTPDPLPHGVQHSTAPVAAAAHPSHAGNPAAAQHAQATASSPVQPKYPTPPAATSPAVGSGTAQSPLYSHLMPDAPLQQPQRVPLAPAHEPSTTTPNASGAAAASVRTKGKNKGKNKNTKTAAATRPRRAARSRSLATNQDDDDNNSDANSSEQPRAHTHAYGPATAANANEVTLKSILPPPSTTATTTVPTTWPLIANRQQQQQQQQQQHIAGTFTAPPAPYGPDATEARYRCTAETERVHKAALEKSRDNGVQETAAAINVHDVKHPQMCAECKTKKKKNCDRRWPCGNCCRLNRPWGDCRYADSGGLLASESEDEGKGDEGRSRSRTGGSMAAGGQDDGQAAPHAGDVEMRDPSATPGGDDGLDDLFGSSGGQQQHADGNNDMADVSRTAGTQAPASQATGGGVASLDPALSLAAAGSAATYPDSSALGNNIDQGNNQQEQQSERYLSPQDDRTFGPDGPITLGQLAAEEGQQAATSPPLLSQYVDELSRFSK</sequence>
<feature type="region of interest" description="Disordered" evidence="2">
    <location>
        <begin position="410"/>
        <end position="438"/>
    </location>
</feature>